<dbReference type="EMBL" id="JAQYXP010000012">
    <property type="protein sequence ID" value="MEN3239005.1"/>
    <property type="molecule type" value="Genomic_DNA"/>
</dbReference>
<reference evidence="1 2" key="1">
    <citation type="journal article" date="2023" name="PLoS ONE">
        <title>Complete genome assembly of Hawai'i environmental nontuberculous mycobacteria reveals unexpected co-isolation with methylobacteria.</title>
        <authorList>
            <person name="Hendrix J."/>
            <person name="Epperson L.E."/>
            <person name="Tong E.I."/>
            <person name="Chan Y.L."/>
            <person name="Hasan N.A."/>
            <person name="Dawrs S.N."/>
            <person name="Norton G.J."/>
            <person name="Virdi R."/>
            <person name="Crooks J.L."/>
            <person name="Chan E.D."/>
            <person name="Honda J.R."/>
            <person name="Strong M."/>
        </authorList>
    </citation>
    <scope>NUCLEOTIDE SEQUENCE [LARGE SCALE GENOMIC DNA]</scope>
    <source>
        <strain evidence="1 2">NJH_HI04-1</strain>
    </source>
</reference>
<comment type="caution">
    <text evidence="1">The sequence shown here is derived from an EMBL/GenBank/DDBJ whole genome shotgun (WGS) entry which is preliminary data.</text>
</comment>
<gene>
    <name evidence="1" type="ORF">PUR29_36830</name>
</gene>
<dbReference type="Proteomes" id="UP001407347">
    <property type="component" value="Unassembled WGS sequence"/>
</dbReference>
<proteinExistence type="predicted"/>
<evidence type="ECO:0000313" key="1">
    <source>
        <dbReference type="EMBL" id="MEN3239005.1"/>
    </source>
</evidence>
<keyword evidence="2" id="KW-1185">Reference proteome</keyword>
<dbReference type="RefSeq" id="WP_346013951.1">
    <property type="nucleotide sequence ID" value="NZ_JAQYXP010000012.1"/>
</dbReference>
<name>A0ABV0A913_9HYPH</name>
<sequence>MGRKQEMEARKIVSLQPWLIQAIQDYRFEARITTESEAIRQLIIKGLAAEGRPVEPPAKAT</sequence>
<evidence type="ECO:0000313" key="2">
    <source>
        <dbReference type="Proteomes" id="UP001407347"/>
    </source>
</evidence>
<accession>A0ABV0A913</accession>
<protein>
    <submittedName>
        <fullName evidence="1">Uncharacterized protein</fullName>
    </submittedName>
</protein>
<organism evidence="1 2">
    <name type="scientific">Methylobacterium ajmalii</name>
    <dbReference type="NCBI Taxonomy" id="2738439"/>
    <lineage>
        <taxon>Bacteria</taxon>
        <taxon>Pseudomonadati</taxon>
        <taxon>Pseudomonadota</taxon>
        <taxon>Alphaproteobacteria</taxon>
        <taxon>Hyphomicrobiales</taxon>
        <taxon>Methylobacteriaceae</taxon>
        <taxon>Methylobacterium</taxon>
    </lineage>
</organism>